<gene>
    <name evidence="7" type="ORF">CAT723_17920</name>
</gene>
<dbReference type="AlphaFoldDB" id="A0AAV5G9I0"/>
<reference evidence="7" key="1">
    <citation type="submission" date="2021-12" db="EMBL/GenBank/DDBJ databases">
        <title>Draft genome sequence of Corynebacterium ammoniagenes strain T-723.</title>
        <authorList>
            <person name="Matsuzawa M."/>
            <person name="Hiratani M."/>
            <person name="Abe I."/>
            <person name="Tsuji Y."/>
            <person name="Nakamura J."/>
        </authorList>
    </citation>
    <scope>NUCLEOTIDE SEQUENCE</scope>
    <source>
        <strain evidence="7">T-723</strain>
    </source>
</reference>
<keyword evidence="4 5" id="KW-0472">Membrane</keyword>
<evidence type="ECO:0000259" key="6">
    <source>
        <dbReference type="Pfam" id="PF01061"/>
    </source>
</evidence>
<feature type="transmembrane region" description="Helical" evidence="5">
    <location>
        <begin position="398"/>
        <end position="420"/>
    </location>
</feature>
<feature type="transmembrane region" description="Helical" evidence="5">
    <location>
        <begin position="198"/>
        <end position="216"/>
    </location>
</feature>
<feature type="domain" description="ABC-2 type transporter transmembrane" evidence="6">
    <location>
        <begin position="68"/>
        <end position="233"/>
    </location>
</feature>
<comment type="subcellular location">
    <subcellularLocation>
        <location evidence="1">Membrane</location>
        <topology evidence="1">Multi-pass membrane protein</topology>
    </subcellularLocation>
</comment>
<feature type="transmembrane region" description="Helical" evidence="5">
    <location>
        <begin position="132"/>
        <end position="152"/>
    </location>
</feature>
<evidence type="ECO:0000256" key="4">
    <source>
        <dbReference type="ARBA" id="ARBA00023136"/>
    </source>
</evidence>
<accession>A0AAV5G9I0</accession>
<feature type="transmembrane region" description="Helical" evidence="5">
    <location>
        <begin position="164"/>
        <end position="186"/>
    </location>
</feature>
<dbReference type="Proteomes" id="UP001054925">
    <property type="component" value="Unassembled WGS sequence"/>
</dbReference>
<feature type="transmembrane region" description="Helical" evidence="5">
    <location>
        <begin position="86"/>
        <end position="106"/>
    </location>
</feature>
<keyword evidence="3 5" id="KW-1133">Transmembrane helix</keyword>
<feature type="transmembrane region" description="Helical" evidence="5">
    <location>
        <begin position="241"/>
        <end position="262"/>
    </location>
</feature>
<evidence type="ECO:0000256" key="2">
    <source>
        <dbReference type="ARBA" id="ARBA00022692"/>
    </source>
</evidence>
<dbReference type="Pfam" id="PF01061">
    <property type="entry name" value="ABC2_membrane"/>
    <property type="match status" value="1"/>
</dbReference>
<feature type="transmembrane region" description="Helical" evidence="5">
    <location>
        <begin position="506"/>
        <end position="527"/>
    </location>
</feature>
<comment type="caution">
    <text evidence="7">The sequence shown here is derived from an EMBL/GenBank/DDBJ whole genome shotgun (WGS) entry which is preliminary data.</text>
</comment>
<evidence type="ECO:0000256" key="1">
    <source>
        <dbReference type="ARBA" id="ARBA00004141"/>
    </source>
</evidence>
<evidence type="ECO:0000313" key="7">
    <source>
        <dbReference type="EMBL" id="GJN43313.1"/>
    </source>
</evidence>
<organism evidence="7 8">
    <name type="scientific">Corynebacterium ammoniagenes</name>
    <name type="common">Brevibacterium ammoniagenes</name>
    <dbReference type="NCBI Taxonomy" id="1697"/>
    <lineage>
        <taxon>Bacteria</taxon>
        <taxon>Bacillati</taxon>
        <taxon>Actinomycetota</taxon>
        <taxon>Actinomycetes</taxon>
        <taxon>Mycobacteriales</taxon>
        <taxon>Corynebacteriaceae</taxon>
        <taxon>Corynebacterium</taxon>
    </lineage>
</organism>
<evidence type="ECO:0000256" key="3">
    <source>
        <dbReference type="ARBA" id="ARBA00022989"/>
    </source>
</evidence>
<proteinExistence type="predicted"/>
<feature type="transmembrane region" description="Helical" evidence="5">
    <location>
        <begin position="27"/>
        <end position="48"/>
    </location>
</feature>
<evidence type="ECO:0000256" key="5">
    <source>
        <dbReference type="SAM" id="Phobius"/>
    </source>
</evidence>
<dbReference type="GO" id="GO:0016020">
    <property type="term" value="C:membrane"/>
    <property type="evidence" value="ECO:0007669"/>
    <property type="project" value="UniProtKB-SubCell"/>
</dbReference>
<dbReference type="RefSeq" id="WP_003847072.1">
    <property type="nucleotide sequence ID" value="NZ_BQKK01000004.1"/>
</dbReference>
<sequence>MSALAGHTLAGTGPLLRASLKYEKKSFAPWIVIATALSVSSVVVYPWVYPEQADRVEFAAVVGSNPALSLIFGPAFDLSTSDGFNAWRALALGGFLTALGAIFIVVKATRGQEDSGQAELLASGVMGRGTRLFTGMCLALICSVLVGAISGIATALCGGEWENSLLLCATFTATGWMFTGIAAIAAQLGGDAHSANTLALSVLGVLFVLRGFTYSIEAPQWTVWVNPLGWMTETRPATGNHWWPLLLAVAFTTVALVSAFILDARRDFGQGATPPRPGPARGKVHSPLRLALRINTGSMIAWACAFGVLGVVFGYFATSVEEILRNDSAVSQILAAGATTPDALISEFIVTILSMVGIIASVSGVQMMIKIRHEELEDRLEPLLATAISRTRYLGSNVVIVLLAPAAYVLIAGTVIAVFVDKADIGMSLAEVLLQAVTVIPAVWTVVALAVAVVGARPMVLLAAWAGVLISFALTILGPPFNLWDWILAISPYWHIPNVVNSGDSWAGLLWISVITVAFLALGFAGFRRRDLAQH</sequence>
<feature type="transmembrane region" description="Helical" evidence="5">
    <location>
        <begin position="348"/>
        <end position="369"/>
    </location>
</feature>
<dbReference type="InterPro" id="IPR013525">
    <property type="entry name" value="ABC2_TM"/>
</dbReference>
<name>A0AAV5G9I0_CORAM</name>
<dbReference type="GO" id="GO:0140359">
    <property type="term" value="F:ABC-type transporter activity"/>
    <property type="evidence" value="ECO:0007669"/>
    <property type="project" value="InterPro"/>
</dbReference>
<evidence type="ECO:0000313" key="8">
    <source>
        <dbReference type="Proteomes" id="UP001054925"/>
    </source>
</evidence>
<feature type="transmembrane region" description="Helical" evidence="5">
    <location>
        <begin position="432"/>
        <end position="453"/>
    </location>
</feature>
<protein>
    <submittedName>
        <fullName evidence="7">Exporter of polyketide antibiotics</fullName>
    </submittedName>
</protein>
<feature type="transmembrane region" description="Helical" evidence="5">
    <location>
        <begin position="299"/>
        <end position="317"/>
    </location>
</feature>
<keyword evidence="2 5" id="KW-0812">Transmembrane</keyword>
<dbReference type="EMBL" id="BQKK01000004">
    <property type="protein sequence ID" value="GJN43313.1"/>
    <property type="molecule type" value="Genomic_DNA"/>
</dbReference>